<proteinExistence type="predicted"/>
<organism evidence="1">
    <name type="scientific">marine sediment metagenome</name>
    <dbReference type="NCBI Taxonomy" id="412755"/>
    <lineage>
        <taxon>unclassified sequences</taxon>
        <taxon>metagenomes</taxon>
        <taxon>ecological metagenomes</taxon>
    </lineage>
</organism>
<name>X0T8T6_9ZZZZ</name>
<sequence>MFCLFVVIIVISPVSAGKEKFSKINFIGAILDKDTFGYYKQKKGFSYPDEKHLVKKLSEENNAAIPFAEGRLRFAKLRPYIDRPYADSITEIIKERKVLPPDAPLPIEKMSPVYSPEVKSEAADRQVLFKPT</sequence>
<gene>
    <name evidence="1" type="ORF">S01H1_20803</name>
</gene>
<evidence type="ECO:0000313" key="1">
    <source>
        <dbReference type="EMBL" id="GAF89913.1"/>
    </source>
</evidence>
<dbReference type="AlphaFoldDB" id="X0T8T6"/>
<dbReference type="EMBL" id="BARS01011437">
    <property type="protein sequence ID" value="GAF89913.1"/>
    <property type="molecule type" value="Genomic_DNA"/>
</dbReference>
<protein>
    <submittedName>
        <fullName evidence="1">Uncharacterized protein</fullName>
    </submittedName>
</protein>
<accession>X0T8T6</accession>
<feature type="non-terminal residue" evidence="1">
    <location>
        <position position="132"/>
    </location>
</feature>
<reference evidence="1" key="1">
    <citation type="journal article" date="2014" name="Front. Microbiol.">
        <title>High frequency of phylogenetically diverse reductive dehalogenase-homologous genes in deep subseafloor sedimentary metagenomes.</title>
        <authorList>
            <person name="Kawai M."/>
            <person name="Futagami T."/>
            <person name="Toyoda A."/>
            <person name="Takaki Y."/>
            <person name="Nishi S."/>
            <person name="Hori S."/>
            <person name="Arai W."/>
            <person name="Tsubouchi T."/>
            <person name="Morono Y."/>
            <person name="Uchiyama I."/>
            <person name="Ito T."/>
            <person name="Fujiyama A."/>
            <person name="Inagaki F."/>
            <person name="Takami H."/>
        </authorList>
    </citation>
    <scope>NUCLEOTIDE SEQUENCE</scope>
    <source>
        <strain evidence="1">Expedition CK06-06</strain>
    </source>
</reference>
<comment type="caution">
    <text evidence="1">The sequence shown here is derived from an EMBL/GenBank/DDBJ whole genome shotgun (WGS) entry which is preliminary data.</text>
</comment>